<evidence type="ECO:0000256" key="1">
    <source>
        <dbReference type="ARBA" id="ARBA00004496"/>
    </source>
</evidence>
<dbReference type="InterPro" id="IPR015943">
    <property type="entry name" value="WD40/YVTN_repeat-like_dom_sf"/>
</dbReference>
<evidence type="ECO:0000256" key="4">
    <source>
        <dbReference type="ARBA" id="ARBA00022737"/>
    </source>
</evidence>
<gene>
    <name evidence="6" type="primary">LOC100373578</name>
</gene>
<evidence type="ECO:0000313" key="5">
    <source>
        <dbReference type="Proteomes" id="UP000694865"/>
    </source>
</evidence>
<dbReference type="RefSeq" id="XP_006820378.1">
    <property type="nucleotide sequence ID" value="XM_006820315.1"/>
</dbReference>
<organism evidence="5 6">
    <name type="scientific">Saccoglossus kowalevskii</name>
    <name type="common">Acorn worm</name>
    <dbReference type="NCBI Taxonomy" id="10224"/>
    <lineage>
        <taxon>Eukaryota</taxon>
        <taxon>Metazoa</taxon>
        <taxon>Hemichordata</taxon>
        <taxon>Enteropneusta</taxon>
        <taxon>Harrimaniidae</taxon>
        <taxon>Saccoglossus</taxon>
    </lineage>
</organism>
<protein>
    <submittedName>
        <fullName evidence="6">WD repeat-containing protein 34-like</fullName>
    </submittedName>
</protein>
<dbReference type="InterPro" id="IPR050687">
    <property type="entry name" value="Dynein_IC"/>
</dbReference>
<dbReference type="SMART" id="SM00320">
    <property type="entry name" value="WD40"/>
    <property type="match status" value="5"/>
</dbReference>
<name>A0ABM0MK37_SACKO</name>
<keyword evidence="2" id="KW-0963">Cytoplasm</keyword>
<dbReference type="GeneID" id="100373578"/>
<sequence length="498" mass="55388">MFTDELLDGVDFKSTWKKERSLQSSTAQTSEILTDEVEVQSIHRVHVKIQTEDEPEKKFRLLDDNSKELCDFITEVEPFVSRQLEINNRSHAFDGYEVNWREDSHAVTCLHTLTYASMDGESQSTGLSWNSIGSVIAVSYGRFDHQDWCTHKSALCTWNVDRRVNPNKPDVTIDVSSCLMCISFHPKKPSIIAGGNFNGEIVIWDLSKEDDTIVATSGIGDDSHREPVSKVKWIEDPLSKGRKYNIVSVSSDGKILIWKVNRRKASLELVEGFILLTESMPRSVMRKSRVKGDAEMGVTCISYAIEDKSLFVVGSESGGVFKCSMNARGSPASSNIESSVPLRSPVTFSFQPHHGPVYAVDSSPYHRNLLLSCGTDTTARIYSMLQAKPILTIEPGLGYLFSAKWSPVRPLVFALVTGEGHLLIYDLKTSKINPVYSLEAGDKKEAVYTLEFNQSQRQLLATGDGKGVVKIWQLSDELTTQGSREVDVLAEMAASALD</sequence>
<keyword evidence="3" id="KW-0853">WD repeat</keyword>
<dbReference type="SUPFAM" id="SSF50978">
    <property type="entry name" value="WD40 repeat-like"/>
    <property type="match status" value="1"/>
</dbReference>
<dbReference type="Gene3D" id="2.130.10.10">
    <property type="entry name" value="YVTN repeat-like/Quinoprotein amine dehydrogenase"/>
    <property type="match status" value="2"/>
</dbReference>
<dbReference type="Pfam" id="PF00400">
    <property type="entry name" value="WD40"/>
    <property type="match status" value="1"/>
</dbReference>
<keyword evidence="4" id="KW-0677">Repeat</keyword>
<keyword evidence="5" id="KW-1185">Reference proteome</keyword>
<dbReference type="PANTHER" id="PTHR12442:SF26">
    <property type="entry name" value="CYTOPLASMIC DYNEIN 2 INTERMEDIATE CHAIN 2"/>
    <property type="match status" value="1"/>
</dbReference>
<proteinExistence type="predicted"/>
<evidence type="ECO:0000256" key="2">
    <source>
        <dbReference type="ARBA" id="ARBA00022490"/>
    </source>
</evidence>
<dbReference type="PANTHER" id="PTHR12442">
    <property type="entry name" value="DYNEIN INTERMEDIATE CHAIN"/>
    <property type="match status" value="1"/>
</dbReference>
<evidence type="ECO:0000256" key="3">
    <source>
        <dbReference type="ARBA" id="ARBA00022574"/>
    </source>
</evidence>
<comment type="subcellular location">
    <subcellularLocation>
        <location evidence="1">Cytoplasm</location>
    </subcellularLocation>
</comment>
<dbReference type="InterPro" id="IPR036322">
    <property type="entry name" value="WD40_repeat_dom_sf"/>
</dbReference>
<accession>A0ABM0MK37</accession>
<dbReference type="InterPro" id="IPR001680">
    <property type="entry name" value="WD40_rpt"/>
</dbReference>
<reference evidence="6" key="1">
    <citation type="submission" date="2025-08" db="UniProtKB">
        <authorList>
            <consortium name="RefSeq"/>
        </authorList>
    </citation>
    <scope>IDENTIFICATION</scope>
    <source>
        <tissue evidence="6">Testes</tissue>
    </source>
</reference>
<evidence type="ECO:0000313" key="6">
    <source>
        <dbReference type="RefSeq" id="XP_006820378.1"/>
    </source>
</evidence>
<dbReference type="Proteomes" id="UP000694865">
    <property type="component" value="Unplaced"/>
</dbReference>